<sequence>MEKFTFYFEPDNPITNPREFTDELIKYCKKNNIDYIFSLGDILIVFPLAFFIITY</sequence>
<gene>
    <name evidence="2" type="ORF">ACJDUG_09025</name>
</gene>
<reference evidence="2 3" key="1">
    <citation type="submission" date="2024-11" db="EMBL/GenBank/DDBJ databases">
        <authorList>
            <person name="Heng Y.C."/>
            <person name="Lim A.C.H."/>
            <person name="Lee J.K.Y."/>
            <person name="Kittelmann S."/>
        </authorList>
    </citation>
    <scope>NUCLEOTIDE SEQUENCE [LARGE SCALE GENOMIC DNA]</scope>
    <source>
        <strain evidence="2 3">WILCCON 0185</strain>
    </source>
</reference>
<evidence type="ECO:0000256" key="1">
    <source>
        <dbReference type="SAM" id="Phobius"/>
    </source>
</evidence>
<dbReference type="RefSeq" id="WP_406769559.1">
    <property type="nucleotide sequence ID" value="NZ_JBJHZZ010000004.1"/>
</dbReference>
<name>A0ABW8T3H4_9CLOT</name>
<keyword evidence="3" id="KW-1185">Reference proteome</keyword>
<dbReference type="Proteomes" id="UP001623591">
    <property type="component" value="Unassembled WGS sequence"/>
</dbReference>
<dbReference type="EMBL" id="JBJHZZ010000004">
    <property type="protein sequence ID" value="MFL0247114.1"/>
    <property type="molecule type" value="Genomic_DNA"/>
</dbReference>
<comment type="caution">
    <text evidence="2">The sequence shown here is derived from an EMBL/GenBank/DDBJ whole genome shotgun (WGS) entry which is preliminary data.</text>
</comment>
<accession>A0ABW8T3H4</accession>
<keyword evidence="1" id="KW-0812">Transmembrane</keyword>
<keyword evidence="1" id="KW-1133">Transmembrane helix</keyword>
<protein>
    <submittedName>
        <fullName evidence="2">Uncharacterized protein</fullName>
    </submittedName>
</protein>
<organism evidence="2 3">
    <name type="scientific">Candidatus Clostridium stratigraminis</name>
    <dbReference type="NCBI Taxonomy" id="3381661"/>
    <lineage>
        <taxon>Bacteria</taxon>
        <taxon>Bacillati</taxon>
        <taxon>Bacillota</taxon>
        <taxon>Clostridia</taxon>
        <taxon>Eubacteriales</taxon>
        <taxon>Clostridiaceae</taxon>
        <taxon>Clostridium</taxon>
    </lineage>
</organism>
<proteinExistence type="predicted"/>
<feature type="transmembrane region" description="Helical" evidence="1">
    <location>
        <begin position="35"/>
        <end position="53"/>
    </location>
</feature>
<keyword evidence="1" id="KW-0472">Membrane</keyword>
<evidence type="ECO:0000313" key="3">
    <source>
        <dbReference type="Proteomes" id="UP001623591"/>
    </source>
</evidence>
<evidence type="ECO:0000313" key="2">
    <source>
        <dbReference type="EMBL" id="MFL0247114.1"/>
    </source>
</evidence>